<dbReference type="PANTHER" id="PTHR43804:SF7">
    <property type="entry name" value="LD18447P"/>
    <property type="match status" value="1"/>
</dbReference>
<keyword evidence="4 7" id="KW-0963">Cytoplasm</keyword>
<name>A0ABT7SHU1_9CELL</name>
<feature type="modified residue" description="N5-methylglutamine" evidence="7">
    <location>
        <position position="238"/>
    </location>
</feature>
<dbReference type="PROSITE" id="PS00745">
    <property type="entry name" value="RF_PROK_I"/>
    <property type="match status" value="1"/>
</dbReference>
<evidence type="ECO:0000256" key="4">
    <source>
        <dbReference type="ARBA" id="ARBA00022490"/>
    </source>
</evidence>
<dbReference type="Gene3D" id="3.30.160.20">
    <property type="match status" value="1"/>
</dbReference>
<evidence type="ECO:0000313" key="9">
    <source>
        <dbReference type="EMBL" id="MDM7855758.1"/>
    </source>
</evidence>
<dbReference type="SMART" id="SM00937">
    <property type="entry name" value="PCRF"/>
    <property type="match status" value="1"/>
</dbReference>
<dbReference type="Gene3D" id="3.30.70.1660">
    <property type="match status" value="1"/>
</dbReference>
<evidence type="ECO:0000256" key="1">
    <source>
        <dbReference type="ARBA" id="ARBA00002986"/>
    </source>
</evidence>
<dbReference type="PANTHER" id="PTHR43804">
    <property type="entry name" value="LD18447P"/>
    <property type="match status" value="1"/>
</dbReference>
<evidence type="ECO:0000256" key="5">
    <source>
        <dbReference type="ARBA" id="ARBA00022917"/>
    </source>
</evidence>
<dbReference type="NCBIfam" id="TIGR00019">
    <property type="entry name" value="prfA"/>
    <property type="match status" value="1"/>
</dbReference>
<comment type="caution">
    <text evidence="9">The sequence shown here is derived from an EMBL/GenBank/DDBJ whole genome shotgun (WGS) entry which is preliminary data.</text>
</comment>
<sequence>MSDAFAAAQPLLAEHAQIEAQLADPAVHADAALARRLGRRYAELGRVSAAYQAWRSAQDDAEAAAELAELDDEFAAALPGLRDAAAVAAERLRRVLVPRDPDDARDVILEVKAGEGGEESALFAGDLLRMYTRYAERMGWAVQVLGSTDSDLGGVKDAQVAIKARSAAAPEDGVWAHLKYEGGVHRVQRVPVTESQGRIHTSAAGVLVFPEADDEGEVEIDPNDLRIDVFRSSGPGGQSVNTTDSAVRITHLPTGIVVSMQNEKSQLQNREAGMRVLRARLLAARQEAAEAAASEARRSQVRTVDRSERIRTYNFPENRIADHRTGYKAYNLDQVLAGDLGPVVASAVEADEAARLAAAAGGTA</sequence>
<dbReference type="InterPro" id="IPR004373">
    <property type="entry name" value="RF-1"/>
</dbReference>
<dbReference type="InterPro" id="IPR000352">
    <property type="entry name" value="Pep_chain_release_fac_I"/>
</dbReference>
<comment type="function">
    <text evidence="1 7">Peptide chain release factor 1 directs the termination of translation in response to the peptide chain termination codons UAG and UAA.</text>
</comment>
<proteinExistence type="inferred from homology"/>
<evidence type="ECO:0000256" key="2">
    <source>
        <dbReference type="ARBA" id="ARBA00010835"/>
    </source>
</evidence>
<dbReference type="InterPro" id="IPR005139">
    <property type="entry name" value="PCRF"/>
</dbReference>
<evidence type="ECO:0000256" key="6">
    <source>
        <dbReference type="ARBA" id="ARBA00050039"/>
    </source>
</evidence>
<keyword evidence="5 7" id="KW-0648">Protein biosynthesis</keyword>
<dbReference type="HAMAP" id="MF_00093">
    <property type="entry name" value="Rel_fac_1"/>
    <property type="match status" value="1"/>
</dbReference>
<comment type="subcellular location">
    <subcellularLocation>
        <location evidence="7">Cytoplasm</location>
    </subcellularLocation>
</comment>
<accession>A0ABT7SHU1</accession>
<dbReference type="RefSeq" id="WP_289455623.1">
    <property type="nucleotide sequence ID" value="NZ_JAUCGQ010000001.1"/>
</dbReference>
<dbReference type="InterPro" id="IPR050057">
    <property type="entry name" value="Prokaryotic/Mito_RF"/>
</dbReference>
<evidence type="ECO:0000313" key="10">
    <source>
        <dbReference type="Proteomes" id="UP001529338"/>
    </source>
</evidence>
<reference evidence="9 10" key="1">
    <citation type="submission" date="2023-06" db="EMBL/GenBank/DDBJ databases">
        <title>Cellulomonas sp. MW4 Whole genome sequence.</title>
        <authorList>
            <person name="Park S."/>
        </authorList>
    </citation>
    <scope>NUCLEOTIDE SEQUENCE [LARGE SCALE GENOMIC DNA]</scope>
    <source>
        <strain evidence="9 10">MW4</strain>
    </source>
</reference>
<comment type="PTM">
    <text evidence="7">Methylated by PrmC. Methylation increases the termination efficiency of RF1.</text>
</comment>
<keyword evidence="3 7" id="KW-0488">Methylation</keyword>
<protein>
    <recommendedName>
        <fullName evidence="6 7">Peptide chain release factor 1</fullName>
        <shortName evidence="7">RF-1</shortName>
    </recommendedName>
</protein>
<dbReference type="EMBL" id="JAUCGQ010000001">
    <property type="protein sequence ID" value="MDM7855758.1"/>
    <property type="molecule type" value="Genomic_DNA"/>
</dbReference>
<dbReference type="Pfam" id="PF00472">
    <property type="entry name" value="RF-1"/>
    <property type="match status" value="1"/>
</dbReference>
<comment type="similarity">
    <text evidence="2 7">Belongs to the prokaryotic/mitochondrial release factor family.</text>
</comment>
<organism evidence="9 10">
    <name type="scientific">Cellulomonas alba</name>
    <dbReference type="NCBI Taxonomy" id="3053467"/>
    <lineage>
        <taxon>Bacteria</taxon>
        <taxon>Bacillati</taxon>
        <taxon>Actinomycetota</taxon>
        <taxon>Actinomycetes</taxon>
        <taxon>Micrococcales</taxon>
        <taxon>Cellulomonadaceae</taxon>
        <taxon>Cellulomonas</taxon>
    </lineage>
</organism>
<dbReference type="Proteomes" id="UP001529338">
    <property type="component" value="Unassembled WGS sequence"/>
</dbReference>
<feature type="domain" description="Prokaryotic-type class I peptide chain release factors" evidence="8">
    <location>
        <begin position="231"/>
        <end position="247"/>
    </location>
</feature>
<dbReference type="Pfam" id="PF03462">
    <property type="entry name" value="PCRF"/>
    <property type="match status" value="1"/>
</dbReference>
<evidence type="ECO:0000256" key="7">
    <source>
        <dbReference type="HAMAP-Rule" id="MF_00093"/>
    </source>
</evidence>
<evidence type="ECO:0000259" key="8">
    <source>
        <dbReference type="PROSITE" id="PS00745"/>
    </source>
</evidence>
<keyword evidence="10" id="KW-1185">Reference proteome</keyword>
<dbReference type="NCBIfam" id="NF001859">
    <property type="entry name" value="PRK00591.1"/>
    <property type="match status" value="1"/>
</dbReference>
<evidence type="ECO:0000256" key="3">
    <source>
        <dbReference type="ARBA" id="ARBA00022481"/>
    </source>
</evidence>
<dbReference type="Gene3D" id="6.10.140.1950">
    <property type="match status" value="1"/>
</dbReference>
<gene>
    <name evidence="7 9" type="primary">prfA</name>
    <name evidence="9" type="ORF">QRT04_12535</name>
</gene>
<dbReference type="InterPro" id="IPR045853">
    <property type="entry name" value="Pep_chain_release_fac_I_sf"/>
</dbReference>
<dbReference type="SUPFAM" id="SSF75620">
    <property type="entry name" value="Release factor"/>
    <property type="match status" value="1"/>
</dbReference>